<evidence type="ECO:0000256" key="1">
    <source>
        <dbReference type="ARBA" id="ARBA00022630"/>
    </source>
</evidence>
<reference evidence="4" key="1">
    <citation type="submission" date="2020-07" db="EMBL/GenBank/DDBJ databases">
        <title>Huge and variable diversity of episymbiotic CPR bacteria and DPANN archaea in groundwater ecosystems.</title>
        <authorList>
            <person name="He C.Y."/>
            <person name="Keren R."/>
            <person name="Whittaker M."/>
            <person name="Farag I.F."/>
            <person name="Doudna J."/>
            <person name="Cate J.H.D."/>
            <person name="Banfield J.F."/>
        </authorList>
    </citation>
    <scope>NUCLEOTIDE SEQUENCE</scope>
    <source>
        <strain evidence="4">NC_groundwater_928_Pr1_S-0.2um_72_17</strain>
    </source>
</reference>
<proteinExistence type="predicted"/>
<comment type="caution">
    <text evidence="4">The sequence shown here is derived from an EMBL/GenBank/DDBJ whole genome shotgun (WGS) entry which is preliminary data.</text>
</comment>
<sequence>MSAVRDVLILGSGAAGYTAAIYAARAERKPLLIGGPQPGGQLTITSDVENYPGFREAILGPELMERMRDQAMRFGAEMVWQSAERVDLSRRPFTVWADGKEYKGRTLIVATGA</sequence>
<dbReference type="Pfam" id="PF07992">
    <property type="entry name" value="Pyr_redox_2"/>
    <property type="match status" value="1"/>
</dbReference>
<evidence type="ECO:0000259" key="3">
    <source>
        <dbReference type="Pfam" id="PF07992"/>
    </source>
</evidence>
<feature type="non-terminal residue" evidence="4">
    <location>
        <position position="113"/>
    </location>
</feature>
<keyword evidence="2" id="KW-0560">Oxidoreductase</keyword>
<dbReference type="Gene3D" id="3.50.50.60">
    <property type="entry name" value="FAD/NAD(P)-binding domain"/>
    <property type="match status" value="1"/>
</dbReference>
<dbReference type="PRINTS" id="PR00368">
    <property type="entry name" value="FADPNR"/>
</dbReference>
<feature type="domain" description="FAD/NAD(P)-binding" evidence="3">
    <location>
        <begin position="6"/>
        <end position="113"/>
    </location>
</feature>
<dbReference type="GO" id="GO:0016491">
    <property type="term" value="F:oxidoreductase activity"/>
    <property type="evidence" value="ECO:0007669"/>
    <property type="project" value="UniProtKB-KW"/>
</dbReference>
<evidence type="ECO:0000313" key="5">
    <source>
        <dbReference type="Proteomes" id="UP000807850"/>
    </source>
</evidence>
<dbReference type="InterPro" id="IPR050097">
    <property type="entry name" value="Ferredoxin-NADP_redctase_2"/>
</dbReference>
<name>A0A9D6L6Q6_UNCEI</name>
<dbReference type="SUPFAM" id="SSF51905">
    <property type="entry name" value="FAD/NAD(P)-binding domain"/>
    <property type="match status" value="1"/>
</dbReference>
<dbReference type="InterPro" id="IPR036188">
    <property type="entry name" value="FAD/NAD-bd_sf"/>
</dbReference>
<dbReference type="InterPro" id="IPR023753">
    <property type="entry name" value="FAD/NAD-binding_dom"/>
</dbReference>
<dbReference type="PRINTS" id="PR00469">
    <property type="entry name" value="PNDRDTASEII"/>
</dbReference>
<dbReference type="EMBL" id="JACQAY010000190">
    <property type="protein sequence ID" value="MBI3539801.1"/>
    <property type="molecule type" value="Genomic_DNA"/>
</dbReference>
<accession>A0A9D6L6Q6</accession>
<organism evidence="4 5">
    <name type="scientific">Eiseniibacteriota bacterium</name>
    <dbReference type="NCBI Taxonomy" id="2212470"/>
    <lineage>
        <taxon>Bacteria</taxon>
        <taxon>Candidatus Eiseniibacteriota</taxon>
    </lineage>
</organism>
<evidence type="ECO:0000313" key="4">
    <source>
        <dbReference type="EMBL" id="MBI3539801.1"/>
    </source>
</evidence>
<dbReference type="PANTHER" id="PTHR48105">
    <property type="entry name" value="THIOREDOXIN REDUCTASE 1-RELATED-RELATED"/>
    <property type="match status" value="1"/>
</dbReference>
<protein>
    <submittedName>
        <fullName evidence="4">FAD-dependent oxidoreductase</fullName>
    </submittedName>
</protein>
<evidence type="ECO:0000256" key="2">
    <source>
        <dbReference type="ARBA" id="ARBA00023002"/>
    </source>
</evidence>
<gene>
    <name evidence="4" type="ORF">HY076_05970</name>
</gene>
<keyword evidence="1" id="KW-0285">Flavoprotein</keyword>
<dbReference type="Proteomes" id="UP000807850">
    <property type="component" value="Unassembled WGS sequence"/>
</dbReference>
<dbReference type="AlphaFoldDB" id="A0A9D6L6Q6"/>